<dbReference type="GO" id="GO:0016020">
    <property type="term" value="C:membrane"/>
    <property type="evidence" value="ECO:0007669"/>
    <property type="project" value="UniProtKB-SubCell"/>
</dbReference>
<evidence type="ECO:0000256" key="5">
    <source>
        <dbReference type="ARBA" id="ARBA00023136"/>
    </source>
</evidence>
<dbReference type="EMBL" id="CAICTM010002173">
    <property type="protein sequence ID" value="CAB9528226.1"/>
    <property type="molecule type" value="Genomic_DNA"/>
</dbReference>
<feature type="chain" id="PRO_5040454113" evidence="7">
    <location>
        <begin position="20"/>
        <end position="279"/>
    </location>
</feature>
<comment type="subcellular location">
    <subcellularLocation>
        <location evidence="1">Membrane</location>
        <topology evidence="1">Multi-pass membrane protein</topology>
    </subcellularLocation>
</comment>
<dbReference type="PANTHER" id="PTHR11266">
    <property type="entry name" value="PEROXISOMAL MEMBRANE PROTEIN 2, PXMP2 MPV17"/>
    <property type="match status" value="1"/>
</dbReference>
<keyword evidence="5" id="KW-0472">Membrane</keyword>
<proteinExistence type="inferred from homology"/>
<comment type="similarity">
    <text evidence="2 6">Belongs to the peroxisomal membrane protein PXMP2/4 family.</text>
</comment>
<evidence type="ECO:0000256" key="7">
    <source>
        <dbReference type="SAM" id="SignalP"/>
    </source>
</evidence>
<feature type="signal peptide" evidence="7">
    <location>
        <begin position="1"/>
        <end position="19"/>
    </location>
</feature>
<evidence type="ECO:0000256" key="3">
    <source>
        <dbReference type="ARBA" id="ARBA00022692"/>
    </source>
</evidence>
<organism evidence="8 9">
    <name type="scientific">Seminavis robusta</name>
    <dbReference type="NCBI Taxonomy" id="568900"/>
    <lineage>
        <taxon>Eukaryota</taxon>
        <taxon>Sar</taxon>
        <taxon>Stramenopiles</taxon>
        <taxon>Ochrophyta</taxon>
        <taxon>Bacillariophyta</taxon>
        <taxon>Bacillariophyceae</taxon>
        <taxon>Bacillariophycidae</taxon>
        <taxon>Naviculales</taxon>
        <taxon>Naviculaceae</taxon>
        <taxon>Seminavis</taxon>
    </lineage>
</organism>
<dbReference type="Pfam" id="PF04117">
    <property type="entry name" value="Mpv17_PMP22"/>
    <property type="match status" value="1"/>
</dbReference>
<evidence type="ECO:0000256" key="2">
    <source>
        <dbReference type="ARBA" id="ARBA00006824"/>
    </source>
</evidence>
<protein>
    <submittedName>
        <fullName evidence="8">Peroxisomal membrane protein 2</fullName>
    </submittedName>
</protein>
<dbReference type="AlphaFoldDB" id="A0A9N8EZ38"/>
<gene>
    <name evidence="8" type="ORF">SEMRO_2175_G317740.1</name>
</gene>
<keyword evidence="7" id="KW-0732">Signal</keyword>
<dbReference type="InterPro" id="IPR007248">
    <property type="entry name" value="Mpv17_PMP22"/>
</dbReference>
<dbReference type="OrthoDB" id="430207at2759"/>
<keyword evidence="3" id="KW-0812">Transmembrane</keyword>
<evidence type="ECO:0000256" key="1">
    <source>
        <dbReference type="ARBA" id="ARBA00004141"/>
    </source>
</evidence>
<evidence type="ECO:0000256" key="6">
    <source>
        <dbReference type="RuleBase" id="RU363053"/>
    </source>
</evidence>
<evidence type="ECO:0000313" key="8">
    <source>
        <dbReference type="EMBL" id="CAB9528226.1"/>
    </source>
</evidence>
<dbReference type="Proteomes" id="UP001153069">
    <property type="component" value="Unassembled WGS sequence"/>
</dbReference>
<keyword evidence="4" id="KW-1133">Transmembrane helix</keyword>
<keyword evidence="9" id="KW-1185">Reference proteome</keyword>
<name>A0A9N8EZ38_9STRA</name>
<dbReference type="GO" id="GO:0005737">
    <property type="term" value="C:cytoplasm"/>
    <property type="evidence" value="ECO:0007669"/>
    <property type="project" value="TreeGrafter"/>
</dbReference>
<reference evidence="8" key="1">
    <citation type="submission" date="2020-06" db="EMBL/GenBank/DDBJ databases">
        <authorList>
            <consortium name="Plant Systems Biology data submission"/>
        </authorList>
    </citation>
    <scope>NUCLEOTIDE SEQUENCE</scope>
    <source>
        <strain evidence="8">D6</strain>
    </source>
</reference>
<evidence type="ECO:0000313" key="9">
    <source>
        <dbReference type="Proteomes" id="UP001153069"/>
    </source>
</evidence>
<accession>A0A9N8EZ38</accession>
<evidence type="ECO:0000256" key="4">
    <source>
        <dbReference type="ARBA" id="ARBA00022989"/>
    </source>
</evidence>
<sequence length="279" mass="31072">MIPIIRHVILAGMLLPVAAFSVVPNKVVVSIPKSATAKKVGGLFQSAVPLEVDVFEPAVTEEETQQLDFSIESVSRGGNTLLQSPRQTLGNLYQSYLRAIEERPYLTKSVTAAVVNFFGDMLAQFIEAANAGVPFVPNWVRLQGFALCGLLFIGPYVHTWYQQLWKVGSWMEKKYDSPKQVQTIAQLVLDQTIGVVIFFSTYFYVYEIIDALVSFRLPIMSAASAKVAESFGPVLMTNYYFWPAINWISFNYVPVQLRVLVNNVVGVLWNAFLCAKLAG</sequence>
<comment type="caution">
    <text evidence="8">The sequence shown here is derived from an EMBL/GenBank/DDBJ whole genome shotgun (WGS) entry which is preliminary data.</text>
</comment>